<feature type="region of interest" description="Disordered" evidence="2">
    <location>
        <begin position="30"/>
        <end position="61"/>
    </location>
</feature>
<dbReference type="InterPro" id="IPR046828">
    <property type="entry name" value="RepSA"/>
</dbReference>
<keyword evidence="5" id="KW-1185">Reference proteome</keyword>
<accession>A0A5S4H374</accession>
<reference evidence="4 5" key="1">
    <citation type="submission" date="2019-05" db="EMBL/GenBank/DDBJ databases">
        <title>Draft genome sequence of Nonomuraea zeae DSM 100528.</title>
        <authorList>
            <person name="Saricaoglu S."/>
            <person name="Isik K."/>
        </authorList>
    </citation>
    <scope>NUCLEOTIDE SEQUENCE [LARGE SCALE GENOMIC DNA]</scope>
    <source>
        <strain evidence="4 5">DSM 100528</strain>
    </source>
</reference>
<feature type="domain" description="Tyr recombinase" evidence="3">
    <location>
        <begin position="222"/>
        <end position="402"/>
    </location>
</feature>
<dbReference type="InterPro" id="IPR011010">
    <property type="entry name" value="DNA_brk_join_enz"/>
</dbReference>
<dbReference type="Pfam" id="PF00589">
    <property type="entry name" value="Phage_integrase"/>
    <property type="match status" value="1"/>
</dbReference>
<evidence type="ECO:0000256" key="2">
    <source>
        <dbReference type="SAM" id="MobiDB-lite"/>
    </source>
</evidence>
<dbReference type="RefSeq" id="WP_138687770.1">
    <property type="nucleotide sequence ID" value="NZ_JBHSAZ010000068.1"/>
</dbReference>
<evidence type="ECO:0000256" key="1">
    <source>
        <dbReference type="ARBA" id="ARBA00023172"/>
    </source>
</evidence>
<name>A0A5S4H374_9ACTN</name>
<protein>
    <recommendedName>
        <fullName evidence="3">Tyr recombinase domain-containing protein</fullName>
    </recommendedName>
</protein>
<dbReference type="GO" id="GO:0003677">
    <property type="term" value="F:DNA binding"/>
    <property type="evidence" value="ECO:0007669"/>
    <property type="project" value="InterPro"/>
</dbReference>
<sequence length="402" mass="44765">MRPSLHLLADMAHMLFRSFLRGLLNDGPGRCRPGPGPHAARPGGGRRRAVGGAPTPPLEEPCSPTCPNWLRYSVQPKNAKSGLIPGRCRSKAHKPEHLGYAGRRFLVSRKWSNKTLAEHKQDRRTWVLEALGQANGPTDPHRYVWQPVKPGDPDVAPIGVRLLRSIAERQRWRAHLRRLEELSATPRKVGRRPVGSIRALKRGEGHRIRFQRHGEMRTYPEVFPTRAEAERALWRMIDTGQADCTHDRRYRAFVLLATFASLRWGEITALTRSDLALNAGTVRVRLAHMKRSTGELALGPPKSKASKRIVGIPQAIIPALTEHPRLCVKPGAGALILTGIKGGPMRRSGFNKLSGWMEAVRAIGVPGLHVHDLRHTGNKIVADSRGLRTSWRAWDTTTSAPR</sequence>
<dbReference type="SUPFAM" id="SSF56349">
    <property type="entry name" value="DNA breaking-rejoining enzymes"/>
    <property type="match status" value="1"/>
</dbReference>
<dbReference type="GO" id="GO:0015074">
    <property type="term" value="P:DNA integration"/>
    <property type="evidence" value="ECO:0007669"/>
    <property type="project" value="InterPro"/>
</dbReference>
<dbReference type="PROSITE" id="PS51898">
    <property type="entry name" value="TYR_RECOMBINASE"/>
    <property type="match status" value="1"/>
</dbReference>
<proteinExistence type="predicted"/>
<dbReference type="Gene3D" id="1.10.443.10">
    <property type="entry name" value="Intergrase catalytic core"/>
    <property type="match status" value="1"/>
</dbReference>
<organism evidence="4 5">
    <name type="scientific">Nonomuraea zeae</name>
    <dbReference type="NCBI Taxonomy" id="1642303"/>
    <lineage>
        <taxon>Bacteria</taxon>
        <taxon>Bacillati</taxon>
        <taxon>Actinomycetota</taxon>
        <taxon>Actinomycetes</taxon>
        <taxon>Streptosporangiales</taxon>
        <taxon>Streptosporangiaceae</taxon>
        <taxon>Nonomuraea</taxon>
    </lineage>
</organism>
<dbReference type="GO" id="GO:0006310">
    <property type="term" value="P:DNA recombination"/>
    <property type="evidence" value="ECO:0007669"/>
    <property type="project" value="UniProtKB-KW"/>
</dbReference>
<evidence type="ECO:0000313" key="4">
    <source>
        <dbReference type="EMBL" id="TMR39382.1"/>
    </source>
</evidence>
<evidence type="ECO:0000313" key="5">
    <source>
        <dbReference type="Proteomes" id="UP000306628"/>
    </source>
</evidence>
<dbReference type="AlphaFoldDB" id="A0A5S4H374"/>
<gene>
    <name evidence="4" type="ORF">ETD85_01665</name>
</gene>
<dbReference type="Pfam" id="PF20199">
    <property type="entry name" value="RepSA"/>
    <property type="match status" value="1"/>
</dbReference>
<keyword evidence="1" id="KW-0233">DNA recombination</keyword>
<dbReference type="OrthoDB" id="3203793at2"/>
<dbReference type="EMBL" id="VCKX01000003">
    <property type="protein sequence ID" value="TMR39382.1"/>
    <property type="molecule type" value="Genomic_DNA"/>
</dbReference>
<dbReference type="Proteomes" id="UP000306628">
    <property type="component" value="Unassembled WGS sequence"/>
</dbReference>
<comment type="caution">
    <text evidence="4">The sequence shown here is derived from an EMBL/GenBank/DDBJ whole genome shotgun (WGS) entry which is preliminary data.</text>
</comment>
<dbReference type="InterPro" id="IPR002104">
    <property type="entry name" value="Integrase_catalytic"/>
</dbReference>
<feature type="compositionally biased region" description="Low complexity" evidence="2">
    <location>
        <begin position="30"/>
        <end position="41"/>
    </location>
</feature>
<dbReference type="InterPro" id="IPR013762">
    <property type="entry name" value="Integrase-like_cat_sf"/>
</dbReference>
<evidence type="ECO:0000259" key="3">
    <source>
        <dbReference type="PROSITE" id="PS51898"/>
    </source>
</evidence>